<reference evidence="1" key="1">
    <citation type="submission" date="2020-08" db="EMBL/GenBank/DDBJ databases">
        <title>Genome public.</title>
        <authorList>
            <person name="Liu C."/>
            <person name="Sun Q."/>
        </authorList>
    </citation>
    <scope>NUCLEOTIDE SEQUENCE</scope>
    <source>
        <strain evidence="1">NSJ-28</strain>
    </source>
</reference>
<proteinExistence type="predicted"/>
<sequence>MSTVLDEIAKETKGKSFKTYKYCFDGIEVPRFDYDDHRHRITWKQYGETEHHDKPVPLERKSKQILPDPPLFAYFLDGSRKTYKVDDMAFRNQVYPIIAGQVGVGCCTRVNKEMMPLYDKGTSMFERHLVISLPKVAKNSDWDDDTLAFEHLKRKINNKADLKAKNVSFEKILTYSTKVETGDKIENKGIASIQDYMVEREKFMVSELVRKGFLLPDKYLLKDGSLEYQVHGITDQSELARFRNNYQFVVGVSKSFNPENCVDKNGRNNSNLIAQLPLYHRTPVNMYSSPRIGDMEFAVWFVRIRDQWYTNNAFDGILKIEKILVTEEQRKYGLDSEEVDIITASIINERNPVCYGADKRWANHIYPVFVTESYVKSKYLGESMFLNLF</sequence>
<keyword evidence="2" id="KW-1185">Reference proteome</keyword>
<gene>
    <name evidence="1" type="ORF">H8S45_13305</name>
</gene>
<comment type="caution">
    <text evidence="1">The sequence shown here is derived from an EMBL/GenBank/DDBJ whole genome shotgun (WGS) entry which is preliminary data.</text>
</comment>
<name>A0A923RWT1_9FIRM</name>
<dbReference type="EMBL" id="JACOPL010000015">
    <property type="protein sequence ID" value="MBC5726432.1"/>
    <property type="molecule type" value="Genomic_DNA"/>
</dbReference>
<dbReference type="Proteomes" id="UP000606499">
    <property type="component" value="Unassembled WGS sequence"/>
</dbReference>
<dbReference type="RefSeq" id="WP_054327173.1">
    <property type="nucleotide sequence ID" value="NZ_JACOPL010000015.1"/>
</dbReference>
<organism evidence="1 2">
    <name type="scientific">Agathobaculum faecis</name>
    <dbReference type="NCBI Taxonomy" id="2763013"/>
    <lineage>
        <taxon>Bacteria</taxon>
        <taxon>Bacillati</taxon>
        <taxon>Bacillota</taxon>
        <taxon>Clostridia</taxon>
        <taxon>Eubacteriales</taxon>
        <taxon>Butyricicoccaceae</taxon>
        <taxon>Agathobaculum</taxon>
    </lineage>
</organism>
<protein>
    <submittedName>
        <fullName evidence="1">Uncharacterized protein</fullName>
    </submittedName>
</protein>
<evidence type="ECO:0000313" key="2">
    <source>
        <dbReference type="Proteomes" id="UP000606499"/>
    </source>
</evidence>
<dbReference type="AlphaFoldDB" id="A0A923RWT1"/>
<accession>A0A923RWT1</accession>
<evidence type="ECO:0000313" key="1">
    <source>
        <dbReference type="EMBL" id="MBC5726432.1"/>
    </source>
</evidence>